<feature type="transmembrane region" description="Helical" evidence="2">
    <location>
        <begin position="30"/>
        <end position="49"/>
    </location>
</feature>
<feature type="region of interest" description="Disordered" evidence="1">
    <location>
        <begin position="162"/>
        <end position="224"/>
    </location>
</feature>
<feature type="compositionally biased region" description="Polar residues" evidence="1">
    <location>
        <begin position="308"/>
        <end position="327"/>
    </location>
</feature>
<feature type="compositionally biased region" description="Basic and acidic residues" evidence="1">
    <location>
        <begin position="294"/>
        <end position="304"/>
    </location>
</feature>
<feature type="compositionally biased region" description="Pro residues" evidence="1">
    <location>
        <begin position="536"/>
        <end position="546"/>
    </location>
</feature>
<dbReference type="VEuPathDB" id="CryptoDB:Vbra_7553"/>
<keyword evidence="2" id="KW-0472">Membrane</keyword>
<feature type="transmembrane region" description="Helical" evidence="2">
    <location>
        <begin position="93"/>
        <end position="113"/>
    </location>
</feature>
<dbReference type="Proteomes" id="UP000041254">
    <property type="component" value="Unassembled WGS sequence"/>
</dbReference>
<feature type="region of interest" description="Disordered" evidence="1">
    <location>
        <begin position="257"/>
        <end position="369"/>
    </location>
</feature>
<feature type="transmembrane region" description="Helical" evidence="2">
    <location>
        <begin position="119"/>
        <end position="143"/>
    </location>
</feature>
<protein>
    <submittedName>
        <fullName evidence="3">Uncharacterized protein</fullName>
    </submittedName>
</protein>
<organism evidence="3 4">
    <name type="scientific">Vitrella brassicaformis (strain CCMP3155)</name>
    <dbReference type="NCBI Taxonomy" id="1169540"/>
    <lineage>
        <taxon>Eukaryota</taxon>
        <taxon>Sar</taxon>
        <taxon>Alveolata</taxon>
        <taxon>Colpodellida</taxon>
        <taxon>Vitrellaceae</taxon>
        <taxon>Vitrella</taxon>
    </lineage>
</organism>
<feature type="compositionally biased region" description="Basic and acidic residues" evidence="1">
    <location>
        <begin position="445"/>
        <end position="469"/>
    </location>
</feature>
<evidence type="ECO:0000313" key="4">
    <source>
        <dbReference type="Proteomes" id="UP000041254"/>
    </source>
</evidence>
<evidence type="ECO:0000313" key="3">
    <source>
        <dbReference type="EMBL" id="CEL96539.1"/>
    </source>
</evidence>
<reference evidence="3 4" key="1">
    <citation type="submission" date="2014-11" db="EMBL/GenBank/DDBJ databases">
        <authorList>
            <person name="Zhu J."/>
            <person name="Qi W."/>
            <person name="Song R."/>
        </authorList>
    </citation>
    <scope>NUCLEOTIDE SEQUENCE [LARGE SCALE GENOMIC DNA]</scope>
</reference>
<feature type="compositionally biased region" description="Polar residues" evidence="1">
    <location>
        <begin position="168"/>
        <end position="182"/>
    </location>
</feature>
<dbReference type="AlphaFoldDB" id="A0A0G4EHU2"/>
<gene>
    <name evidence="3" type="ORF">Vbra_7553</name>
</gene>
<keyword evidence="2" id="KW-0812">Transmembrane</keyword>
<keyword evidence="4" id="KW-1185">Reference proteome</keyword>
<dbReference type="EMBL" id="CDMY01000243">
    <property type="protein sequence ID" value="CEL96539.1"/>
    <property type="molecule type" value="Genomic_DNA"/>
</dbReference>
<feature type="region of interest" description="Disordered" evidence="1">
    <location>
        <begin position="438"/>
        <end position="475"/>
    </location>
</feature>
<evidence type="ECO:0000256" key="1">
    <source>
        <dbReference type="SAM" id="MobiDB-lite"/>
    </source>
</evidence>
<accession>A0A0G4EHU2</accession>
<name>A0A0G4EHU2_VITBC</name>
<sequence length="701" mass="74689">MAIVCGTLGYLWYSGGVEWVKRMAADRRTWVSACEFGTDATVLGLAFFLPSSFPLARVLVTALSTASLWAHAPWPSCMSPFVGSMSVSDLGRACLWVVQSWTALTIYVVTLINNDTLDMMSVITLSFLFWALIFKPIATLFLLPGGPPAVSAEAPVTSAVKSDASPAVTESTKPAAQASHPSPSKDHSSNNHRVRARPSSCPPPAIQRSESSHTGSTGGAGEEGTSLVKVSFSHLAPDMSLSPPMKAVAAPPDLKTKALSTSYGPPHTHPSPFSSLGHEGPSLPSMWLPSTGSRPDRADRDREAAGNVSPTSEGKQTVINSLSWLQPSTPPLAPAPHDTLPHPPFAQAGATRPPPTAATAPPATTSSARHAADAEMFRSMCVGMGGLDRLLNCEDVHIEKDGGKLFLRSPTQGSEESCETVGGIEVPKRRMASMAIHRYPPPEDTDGHSDRGYGRDDGQGAEGEGDRLEGGSVSASASVRYSELDIIRHNSTATEDEDPNDVPINLNILQQLTLLDSTFRKAENDADQQLSNFQKTPPPSHPPLPRGPDGETAWISKMTPCQGLMRHAGQSTLVSVQYVRGTPVADALQRVCTSGMPVSVFFNDTETTAKPLRIDTHDWTQRNDFVFFKCSVPNCDKGVTRVRLSIPVAPPSSAAAAAAPSSIDVASRQWDGCDRSVFHFMELRDLLCNTVVASTSLGVDG</sequence>
<feature type="region of interest" description="Disordered" evidence="1">
    <location>
        <begin position="530"/>
        <end position="551"/>
    </location>
</feature>
<feature type="compositionally biased region" description="Low complexity" evidence="1">
    <location>
        <begin position="346"/>
        <end position="369"/>
    </location>
</feature>
<keyword evidence="2" id="KW-1133">Transmembrane helix</keyword>
<proteinExistence type="predicted"/>
<evidence type="ECO:0000256" key="2">
    <source>
        <dbReference type="SAM" id="Phobius"/>
    </source>
</evidence>
<dbReference type="InParanoid" id="A0A0G4EHU2"/>